<evidence type="ECO:0000256" key="10">
    <source>
        <dbReference type="ARBA" id="ARBA00022837"/>
    </source>
</evidence>
<evidence type="ECO:0000256" key="9">
    <source>
        <dbReference type="ARBA" id="ARBA00022799"/>
    </source>
</evidence>
<dbReference type="GeneID" id="105306151"/>
<evidence type="ECO:0000256" key="18">
    <source>
        <dbReference type="SAM" id="MobiDB-lite"/>
    </source>
</evidence>
<dbReference type="OrthoDB" id="26525at2759"/>
<dbReference type="InterPro" id="IPR001751">
    <property type="entry name" value="S100/CaBP7/8-like_CS"/>
</dbReference>
<keyword evidence="9" id="KW-0702">S-nitrosylation</keyword>
<dbReference type="InterPro" id="IPR013787">
    <property type="entry name" value="S100_Ca-bd_sub"/>
</dbReference>
<dbReference type="CDD" id="cd05025">
    <property type="entry name" value="S-100A1"/>
    <property type="match status" value="1"/>
</dbReference>
<dbReference type="Gene3D" id="1.10.238.10">
    <property type="entry name" value="EF-hand"/>
    <property type="match status" value="1"/>
</dbReference>
<evidence type="ECO:0000256" key="16">
    <source>
        <dbReference type="ARBA" id="ARBA00045350"/>
    </source>
</evidence>
<proteinExistence type="inferred from homology"/>
<evidence type="ECO:0000313" key="21">
    <source>
        <dbReference type="RefSeq" id="XP_011379362.2"/>
    </source>
</evidence>
<evidence type="ECO:0000313" key="20">
    <source>
        <dbReference type="Proteomes" id="UP000515202"/>
    </source>
</evidence>
<evidence type="ECO:0000256" key="3">
    <source>
        <dbReference type="ARBA" id="ARBA00004496"/>
    </source>
</evidence>
<evidence type="ECO:0000256" key="11">
    <source>
        <dbReference type="ARBA" id="ARBA00022951"/>
    </source>
</evidence>
<evidence type="ECO:0000256" key="6">
    <source>
        <dbReference type="ARBA" id="ARBA00022490"/>
    </source>
</evidence>
<evidence type="ECO:0000256" key="7">
    <source>
        <dbReference type="ARBA" id="ARBA00022723"/>
    </source>
</evidence>
<keyword evidence="11" id="KW-0703">Sarcoplasmic reticulum</keyword>
<name>A0A6P3RLE2_PTEVA</name>
<keyword evidence="20" id="KW-1185">Reference proteome</keyword>
<evidence type="ECO:0000256" key="14">
    <source>
        <dbReference type="ARBA" id="ARBA00032463"/>
    </source>
</evidence>
<keyword evidence="6" id="KW-0963">Cytoplasm</keyword>
<dbReference type="GO" id="GO:0005739">
    <property type="term" value="C:mitochondrion"/>
    <property type="evidence" value="ECO:0007669"/>
    <property type="project" value="UniProtKB-SubCell"/>
</dbReference>
<evidence type="ECO:0000256" key="12">
    <source>
        <dbReference type="ARBA" id="ARBA00023128"/>
    </source>
</evidence>
<dbReference type="AlphaFoldDB" id="A0A6P3RLE2"/>
<dbReference type="PANTHER" id="PTHR11639">
    <property type="entry name" value="S100 CALCIUM-BINDING PROTEIN"/>
    <property type="match status" value="1"/>
</dbReference>
<evidence type="ECO:0000256" key="8">
    <source>
        <dbReference type="ARBA" id="ARBA00022737"/>
    </source>
</evidence>
<protein>
    <recommendedName>
        <fullName evidence="5">Protein S100-A1</fullName>
    </recommendedName>
    <alternativeName>
        <fullName evidence="13">S-100 protein alpha chain</fullName>
    </alternativeName>
    <alternativeName>
        <fullName evidence="14">S-100 protein subunit alpha</fullName>
    </alternativeName>
    <alternativeName>
        <fullName evidence="15">S100 calcium-binding protein A1</fullName>
    </alternativeName>
</protein>
<reference evidence="21" key="1">
    <citation type="submission" date="2025-08" db="UniProtKB">
        <authorList>
            <consortium name="RefSeq"/>
        </authorList>
    </citation>
    <scope>IDENTIFICATION</scope>
    <source>
        <tissue evidence="21">Kidney</tissue>
    </source>
</reference>
<dbReference type="SMART" id="SM00054">
    <property type="entry name" value="EFh"/>
    <property type="match status" value="1"/>
</dbReference>
<evidence type="ECO:0000256" key="5">
    <source>
        <dbReference type="ARBA" id="ARBA00014215"/>
    </source>
</evidence>
<evidence type="ECO:0000256" key="1">
    <source>
        <dbReference type="ARBA" id="ARBA00004173"/>
    </source>
</evidence>
<dbReference type="GO" id="GO:0005509">
    <property type="term" value="F:calcium ion binding"/>
    <property type="evidence" value="ECO:0007669"/>
    <property type="project" value="InterPro"/>
</dbReference>
<evidence type="ECO:0000256" key="13">
    <source>
        <dbReference type="ARBA" id="ARBA00030052"/>
    </source>
</evidence>
<organism evidence="20 21">
    <name type="scientific">Pteropus vampyrus</name>
    <name type="common">Large flying fox</name>
    <dbReference type="NCBI Taxonomy" id="132908"/>
    <lineage>
        <taxon>Eukaryota</taxon>
        <taxon>Metazoa</taxon>
        <taxon>Chordata</taxon>
        <taxon>Craniata</taxon>
        <taxon>Vertebrata</taxon>
        <taxon>Euteleostomi</taxon>
        <taxon>Mammalia</taxon>
        <taxon>Eutheria</taxon>
        <taxon>Laurasiatheria</taxon>
        <taxon>Chiroptera</taxon>
        <taxon>Yinpterochiroptera</taxon>
        <taxon>Pteropodoidea</taxon>
        <taxon>Pteropodidae</taxon>
        <taxon>Pteropodinae</taxon>
        <taxon>Pteropus</taxon>
    </lineage>
</organism>
<keyword evidence="10" id="KW-0106">Calcium</keyword>
<dbReference type="Proteomes" id="UP000515202">
    <property type="component" value="Unplaced"/>
</dbReference>
<dbReference type="InterPro" id="IPR018247">
    <property type="entry name" value="EF_Hand_1_Ca_BS"/>
</dbReference>
<dbReference type="InterPro" id="IPR028486">
    <property type="entry name" value="S100-A1"/>
</dbReference>
<keyword evidence="8" id="KW-0677">Repeat</keyword>
<dbReference type="GO" id="GO:0048306">
    <property type="term" value="F:calcium-dependent protein binding"/>
    <property type="evidence" value="ECO:0007669"/>
    <property type="project" value="TreeGrafter"/>
</dbReference>
<dbReference type="InterPro" id="IPR011992">
    <property type="entry name" value="EF-hand-dom_pair"/>
</dbReference>
<comment type="similarity">
    <text evidence="4">Belongs to the S-100 family.</text>
</comment>
<dbReference type="GO" id="GO:0008016">
    <property type="term" value="P:regulation of heart contraction"/>
    <property type="evidence" value="ECO:0007669"/>
    <property type="project" value="InterPro"/>
</dbReference>
<dbReference type="PROSITE" id="PS00303">
    <property type="entry name" value="S100_CABP"/>
    <property type="match status" value="1"/>
</dbReference>
<evidence type="ECO:0000256" key="15">
    <source>
        <dbReference type="ARBA" id="ARBA00032803"/>
    </source>
</evidence>
<dbReference type="GO" id="GO:0044548">
    <property type="term" value="F:S100 protein binding"/>
    <property type="evidence" value="ECO:0007669"/>
    <property type="project" value="TreeGrafter"/>
</dbReference>
<dbReference type="KEGG" id="pvp:105306151"/>
<keyword evidence="7" id="KW-0479">Metal-binding</keyword>
<dbReference type="SUPFAM" id="SSF47473">
    <property type="entry name" value="EF-hand"/>
    <property type="match status" value="1"/>
</dbReference>
<comment type="function">
    <text evidence="16">Small calcium binding protein that plays important roles in several biological processes such as Ca(2+) homeostasis, chondrocyte biology and cardiomyocyte regulation. In response to an increase in intracellular Ca(2+) levels, binds calcium which triggers conformational changes. These changes allow interactions with specific target proteins and modulate their activity. Regulates a network in cardiomyocytes controlling sarcoplasmic reticulum Ca(2+) cycling and mitochondrial function through interaction with the ryanodine receptors RYR1 and RYR2, sarcoplasmic reticulum Ca(2+)-ATPase/ATP2A2 and mitochondrial F1-ATPase. Facilitates diastolic Ca(2+) dissociation and myofilament mechanics in order to improve relaxation during diastole.</text>
</comment>
<feature type="region of interest" description="Disordered" evidence="18">
    <location>
        <begin position="1"/>
        <end position="25"/>
    </location>
</feature>
<accession>A0A6P3RLE2</accession>
<evidence type="ECO:0000256" key="4">
    <source>
        <dbReference type="ARBA" id="ARBA00007323"/>
    </source>
</evidence>
<gene>
    <name evidence="21" type="primary">LOC105306151</name>
</gene>
<dbReference type="Pfam" id="PF01023">
    <property type="entry name" value="S_100"/>
    <property type="match status" value="1"/>
</dbReference>
<dbReference type="SMART" id="SM01394">
    <property type="entry name" value="S_100"/>
    <property type="match status" value="1"/>
</dbReference>
<comment type="subunit">
    <text evidence="17">Dimer of either two alpha chains, or two beta chains, or one alpha and one beta chain. Also forms heterodimers with S100P. Interacts with AGER. Interacts with CAPZA1. Interacts with FKBP4. Interacts with RYR1 and RYR2. Interacts with CACYBP in a calcium-dependent manner. Interacts with PPP5C (via TPR repeats); the interaction is calcium-dependent and modulates PPP5C activity. Interacts with ATP2A2 and PLN in a Ca(2+)-dependent manner. Interacts with mitochondrial F1-ATPase subunits ATP5F1A and ATP5F1B; these interactions increase F1-ATPase activity.</text>
</comment>
<evidence type="ECO:0000256" key="17">
    <source>
        <dbReference type="ARBA" id="ARBA00046882"/>
    </source>
</evidence>
<evidence type="ECO:0000259" key="19">
    <source>
        <dbReference type="PROSITE" id="PS50222"/>
    </source>
</evidence>
<comment type="subcellular location">
    <subcellularLocation>
        <location evidence="3">Cytoplasm</location>
    </subcellularLocation>
    <subcellularLocation>
        <location evidence="1">Mitochondrion</location>
    </subcellularLocation>
    <subcellularLocation>
        <location evidence="2">Sarcoplasmic reticulum</location>
    </subcellularLocation>
</comment>
<dbReference type="FunFam" id="1.10.238.10:FF:000044">
    <property type="entry name" value="Protein S100"/>
    <property type="match status" value="1"/>
</dbReference>
<dbReference type="InterPro" id="IPR002048">
    <property type="entry name" value="EF_hand_dom"/>
</dbReference>
<dbReference type="PROSITE" id="PS00018">
    <property type="entry name" value="EF_HAND_1"/>
    <property type="match status" value="1"/>
</dbReference>
<dbReference type="PANTHER" id="PTHR11639:SF134">
    <property type="entry name" value="PROTEIN S100-A1-RELATED"/>
    <property type="match status" value="1"/>
</dbReference>
<keyword evidence="12" id="KW-0496">Mitochondrion</keyword>
<evidence type="ECO:0000256" key="2">
    <source>
        <dbReference type="ARBA" id="ARBA00004369"/>
    </source>
</evidence>
<feature type="domain" description="EF-hand" evidence="19">
    <location>
        <begin position="199"/>
        <end position="234"/>
    </location>
</feature>
<dbReference type="GO" id="GO:0016529">
    <property type="term" value="C:sarcoplasmic reticulum"/>
    <property type="evidence" value="ECO:0007669"/>
    <property type="project" value="UniProtKB-SubCell"/>
</dbReference>
<sequence>MTPETGLFTGAPSLRLPQQTPHLPCPAGRKGYQYGREGLLRVLLRPFPTSLLGPARWGPAGGGGGQGWRTGHRAACSSPGDRGRLCPLLAPRPAGCLSVRGWSQCGGGRPGEADRRQVSTHSSRSHICSLVCLSRTCSHLRPRLTVSFAMGSELETAMETLINVFHTHSGKEGDKYKLSKKELKELLQTELSGFLDAQKDADAVDKVMKELDENGDGEVDFQEYVVLVAALTVACNNFFWENS</sequence>
<dbReference type="PROSITE" id="PS50222">
    <property type="entry name" value="EF_HAND_2"/>
    <property type="match status" value="1"/>
</dbReference>
<dbReference type="RefSeq" id="XP_011379362.2">
    <property type="nucleotide sequence ID" value="XM_011381060.2"/>
</dbReference>